<gene>
    <name evidence="7" type="ORF">TeGR_g9464</name>
</gene>
<evidence type="ECO:0000256" key="6">
    <source>
        <dbReference type="SAM" id="Phobius"/>
    </source>
</evidence>
<evidence type="ECO:0008006" key="9">
    <source>
        <dbReference type="Google" id="ProtNLM"/>
    </source>
</evidence>
<evidence type="ECO:0000313" key="8">
    <source>
        <dbReference type="Proteomes" id="UP001165060"/>
    </source>
</evidence>
<keyword evidence="8" id="KW-1185">Reference proteome</keyword>
<feature type="transmembrane region" description="Helical" evidence="6">
    <location>
        <begin position="320"/>
        <end position="342"/>
    </location>
</feature>
<evidence type="ECO:0000313" key="7">
    <source>
        <dbReference type="EMBL" id="GMI39866.1"/>
    </source>
</evidence>
<evidence type="ECO:0000256" key="4">
    <source>
        <dbReference type="ARBA" id="ARBA00023136"/>
    </source>
</evidence>
<dbReference type="PANTHER" id="PTHR11040">
    <property type="entry name" value="ZINC/IRON TRANSPORTER"/>
    <property type="match status" value="1"/>
</dbReference>
<comment type="subcellular location">
    <subcellularLocation>
        <location evidence="1">Membrane</location>
        <topology evidence="1">Multi-pass membrane protein</topology>
    </subcellularLocation>
</comment>
<feature type="region of interest" description="Disordered" evidence="5">
    <location>
        <begin position="178"/>
        <end position="254"/>
    </location>
</feature>
<dbReference type="PANTHER" id="PTHR11040:SF205">
    <property type="entry name" value="ZINC TRANSPORTER ZUPT"/>
    <property type="match status" value="1"/>
</dbReference>
<dbReference type="InterPro" id="IPR003689">
    <property type="entry name" value="ZIP"/>
</dbReference>
<accession>A0ABQ6N4M4</accession>
<keyword evidence="3 6" id="KW-1133">Transmembrane helix</keyword>
<proteinExistence type="predicted"/>
<name>A0ABQ6N4M4_9STRA</name>
<feature type="transmembrane region" description="Helical" evidence="6">
    <location>
        <begin position="349"/>
        <end position="367"/>
    </location>
</feature>
<evidence type="ECO:0000256" key="3">
    <source>
        <dbReference type="ARBA" id="ARBA00022989"/>
    </source>
</evidence>
<organism evidence="7 8">
    <name type="scientific">Tetraparma gracilis</name>
    <dbReference type="NCBI Taxonomy" id="2962635"/>
    <lineage>
        <taxon>Eukaryota</taxon>
        <taxon>Sar</taxon>
        <taxon>Stramenopiles</taxon>
        <taxon>Ochrophyta</taxon>
        <taxon>Bolidophyceae</taxon>
        <taxon>Parmales</taxon>
        <taxon>Triparmaceae</taxon>
        <taxon>Tetraparma</taxon>
    </lineage>
</organism>
<feature type="transmembrane region" description="Helical" evidence="6">
    <location>
        <begin position="82"/>
        <end position="99"/>
    </location>
</feature>
<sequence>MGSGLSNEALGFLLVAGAGLSTGIGAAVVFSPRLIKLASRKFLAGSLGFSAGVMLYVSFVEIFNKALGAFEQHLPGDARLPYLYATLSFFGGYTAMWLLDVLVGVIDGEPVCGYACCAAACCAQGAALAAAAPSAPPEPSSNLAGDLALASGAAHTCVCGTAPAEVDAWARMADAEINGTSFPPAEPPGGKLPDCGEGGGSPFGLRPRKPQIEDGDSSSAASAASATSATSAPLSAKQAAPPPAPPDPPPEDKKLVRMGINTALSIALHNFPEGLATYVATIADPAVGATLAIAIAIHNVPEGLCVSVPIYYATGSRCKAFWLGIASGLTEPLGALLGYLVLADAMSELTYGILFGMVAGMMVRISLKELLPTAHRYDPDDAVVTHSTFAGMVVMAVSLVLFVVI</sequence>
<dbReference type="Pfam" id="PF02535">
    <property type="entry name" value="Zip"/>
    <property type="match status" value="1"/>
</dbReference>
<feature type="transmembrane region" description="Helical" evidence="6">
    <location>
        <begin position="42"/>
        <end position="62"/>
    </location>
</feature>
<comment type="caution">
    <text evidence="7">The sequence shown here is derived from an EMBL/GenBank/DDBJ whole genome shotgun (WGS) entry which is preliminary data.</text>
</comment>
<protein>
    <recommendedName>
        <fullName evidence="9">Zinc transporter</fullName>
    </recommendedName>
</protein>
<reference evidence="7 8" key="1">
    <citation type="journal article" date="2023" name="Commun. Biol.">
        <title>Genome analysis of Parmales, the sister group of diatoms, reveals the evolutionary specialization of diatoms from phago-mixotrophs to photoautotrophs.</title>
        <authorList>
            <person name="Ban H."/>
            <person name="Sato S."/>
            <person name="Yoshikawa S."/>
            <person name="Yamada K."/>
            <person name="Nakamura Y."/>
            <person name="Ichinomiya M."/>
            <person name="Sato N."/>
            <person name="Blanc-Mathieu R."/>
            <person name="Endo H."/>
            <person name="Kuwata A."/>
            <person name="Ogata H."/>
        </authorList>
    </citation>
    <scope>NUCLEOTIDE SEQUENCE [LARGE SCALE GENOMIC DNA]</scope>
</reference>
<feature type="transmembrane region" description="Helical" evidence="6">
    <location>
        <begin position="12"/>
        <end position="30"/>
    </location>
</feature>
<feature type="compositionally biased region" description="Low complexity" evidence="5">
    <location>
        <begin position="217"/>
        <end position="239"/>
    </location>
</feature>
<feature type="transmembrane region" description="Helical" evidence="6">
    <location>
        <begin position="387"/>
        <end position="404"/>
    </location>
</feature>
<evidence type="ECO:0000256" key="5">
    <source>
        <dbReference type="SAM" id="MobiDB-lite"/>
    </source>
</evidence>
<evidence type="ECO:0000256" key="1">
    <source>
        <dbReference type="ARBA" id="ARBA00004141"/>
    </source>
</evidence>
<dbReference type="Proteomes" id="UP001165060">
    <property type="component" value="Unassembled WGS sequence"/>
</dbReference>
<keyword evidence="2 6" id="KW-0812">Transmembrane</keyword>
<keyword evidence="4 6" id="KW-0472">Membrane</keyword>
<evidence type="ECO:0000256" key="2">
    <source>
        <dbReference type="ARBA" id="ARBA00022692"/>
    </source>
</evidence>
<dbReference type="EMBL" id="BRYB01000896">
    <property type="protein sequence ID" value="GMI39866.1"/>
    <property type="molecule type" value="Genomic_DNA"/>
</dbReference>